<accession>A0A8T0IMT9</accession>
<name>A0A8T0IMT9_CERPU</name>
<gene>
    <name evidence="1" type="ORF">KC19_3G200600</name>
</gene>
<sequence>MFLIKDIFWRYGTAEEMHCRGRMCKFILLTNISTLAQILSQEMGSMDDQRPSRTKQMKATIPSYLSWAQLPKFTH</sequence>
<keyword evidence="2" id="KW-1185">Reference proteome</keyword>
<evidence type="ECO:0000313" key="1">
    <source>
        <dbReference type="EMBL" id="KAG0584297.1"/>
    </source>
</evidence>
<dbReference type="AlphaFoldDB" id="A0A8T0IMT9"/>
<dbReference type="EMBL" id="CM026423">
    <property type="protein sequence ID" value="KAG0584297.1"/>
    <property type="molecule type" value="Genomic_DNA"/>
</dbReference>
<dbReference type="Proteomes" id="UP000822688">
    <property type="component" value="Chromosome 3"/>
</dbReference>
<proteinExistence type="predicted"/>
<protein>
    <submittedName>
        <fullName evidence="1">Uncharacterized protein</fullName>
    </submittedName>
</protein>
<evidence type="ECO:0000313" key="2">
    <source>
        <dbReference type="Proteomes" id="UP000822688"/>
    </source>
</evidence>
<comment type="caution">
    <text evidence="1">The sequence shown here is derived from an EMBL/GenBank/DDBJ whole genome shotgun (WGS) entry which is preliminary data.</text>
</comment>
<organism evidence="1 2">
    <name type="scientific">Ceratodon purpureus</name>
    <name type="common">Fire moss</name>
    <name type="synonym">Dicranum purpureum</name>
    <dbReference type="NCBI Taxonomy" id="3225"/>
    <lineage>
        <taxon>Eukaryota</taxon>
        <taxon>Viridiplantae</taxon>
        <taxon>Streptophyta</taxon>
        <taxon>Embryophyta</taxon>
        <taxon>Bryophyta</taxon>
        <taxon>Bryophytina</taxon>
        <taxon>Bryopsida</taxon>
        <taxon>Dicranidae</taxon>
        <taxon>Pseudoditrichales</taxon>
        <taxon>Ditrichaceae</taxon>
        <taxon>Ceratodon</taxon>
    </lineage>
</organism>
<reference evidence="1" key="1">
    <citation type="submission" date="2020-06" db="EMBL/GenBank/DDBJ databases">
        <title>WGS assembly of Ceratodon purpureus strain R40.</title>
        <authorList>
            <person name="Carey S.B."/>
            <person name="Jenkins J."/>
            <person name="Shu S."/>
            <person name="Lovell J.T."/>
            <person name="Sreedasyam A."/>
            <person name="Maumus F."/>
            <person name="Tiley G.P."/>
            <person name="Fernandez-Pozo N."/>
            <person name="Barry K."/>
            <person name="Chen C."/>
            <person name="Wang M."/>
            <person name="Lipzen A."/>
            <person name="Daum C."/>
            <person name="Saski C.A."/>
            <person name="Payton A.C."/>
            <person name="Mcbreen J.C."/>
            <person name="Conrad R.E."/>
            <person name="Kollar L.M."/>
            <person name="Olsson S."/>
            <person name="Huttunen S."/>
            <person name="Landis J.B."/>
            <person name="Wickett N.J."/>
            <person name="Johnson M.G."/>
            <person name="Rensing S.A."/>
            <person name="Grimwood J."/>
            <person name="Schmutz J."/>
            <person name="Mcdaniel S.F."/>
        </authorList>
    </citation>
    <scope>NUCLEOTIDE SEQUENCE</scope>
    <source>
        <strain evidence="1">R40</strain>
    </source>
</reference>